<dbReference type="AlphaFoldDB" id="A0A1G2SN48"/>
<protein>
    <recommendedName>
        <fullName evidence="1">DUF306 domain-containing protein</fullName>
    </recommendedName>
</protein>
<dbReference type="Pfam" id="PF03724">
    <property type="entry name" value="META"/>
    <property type="match status" value="1"/>
</dbReference>
<proteinExistence type="predicted"/>
<comment type="caution">
    <text evidence="2">The sequence shown here is derived from an EMBL/GenBank/DDBJ whole genome shotgun (WGS) entry which is preliminary data.</text>
</comment>
<dbReference type="Gene3D" id="2.40.128.270">
    <property type="match status" value="1"/>
</dbReference>
<sequence>MNNKTFLVVVAAIIILGGAYYIRTSEDQAPVSISNPRNTAYQIDGQEYLLVNGTVEKETAPGSASKDTVRVFGEPVVGDLDADGDTDAAIFLVKNSGGSGTFYYVALAMNENGTYRGTNALFLGDRIAPQTLEIHEGRAVANYAVRAAEESFAVSPSIGKSLWIHFDQANFEIGEWVKDFEGEADPLRMSLGMKTWVWESALYNDGRKITPKRQDAFTITFKNDGSFSATTDCNGVGGKYTTTGTTLVFGQMMSTLMYCEGSQESDFNAMLGGVGAYHFTSKGELIFDLKYDSGSAVFR</sequence>
<feature type="domain" description="DUF306" evidence="1">
    <location>
        <begin position="206"/>
        <end position="287"/>
    </location>
</feature>
<evidence type="ECO:0000259" key="1">
    <source>
        <dbReference type="Pfam" id="PF03724"/>
    </source>
</evidence>
<evidence type="ECO:0000313" key="3">
    <source>
        <dbReference type="Proteomes" id="UP000178168"/>
    </source>
</evidence>
<dbReference type="EMBL" id="MHUZ01000002">
    <property type="protein sequence ID" value="OHA86374.1"/>
    <property type="molecule type" value="Genomic_DNA"/>
</dbReference>
<dbReference type="InterPro" id="IPR053147">
    <property type="entry name" value="Hsp_HslJ-like"/>
</dbReference>
<dbReference type="PANTHER" id="PTHR35535:SF2">
    <property type="entry name" value="DUF306 DOMAIN-CONTAINING PROTEIN"/>
    <property type="match status" value="1"/>
</dbReference>
<gene>
    <name evidence="2" type="ORF">A2591_02655</name>
</gene>
<dbReference type="STRING" id="1802730.A2591_02655"/>
<dbReference type="InterPro" id="IPR005184">
    <property type="entry name" value="DUF306_Meta_HslJ"/>
</dbReference>
<dbReference type="PANTHER" id="PTHR35535">
    <property type="entry name" value="HEAT SHOCK PROTEIN HSLJ"/>
    <property type="match status" value="1"/>
</dbReference>
<evidence type="ECO:0000313" key="2">
    <source>
        <dbReference type="EMBL" id="OHA86374.1"/>
    </source>
</evidence>
<name>A0A1G2SN48_9BACT</name>
<organism evidence="2 3">
    <name type="scientific">Candidatus Yonathbacteria bacterium RIFOXYD1_FULL_52_36</name>
    <dbReference type="NCBI Taxonomy" id="1802730"/>
    <lineage>
        <taxon>Bacteria</taxon>
        <taxon>Candidatus Yonathiibacteriota</taxon>
    </lineage>
</organism>
<dbReference type="Proteomes" id="UP000178168">
    <property type="component" value="Unassembled WGS sequence"/>
</dbReference>
<dbReference type="InterPro" id="IPR038670">
    <property type="entry name" value="HslJ-like_sf"/>
</dbReference>
<accession>A0A1G2SN48</accession>
<reference evidence="2 3" key="1">
    <citation type="journal article" date="2016" name="Nat. Commun.">
        <title>Thousands of microbial genomes shed light on interconnected biogeochemical processes in an aquifer system.</title>
        <authorList>
            <person name="Anantharaman K."/>
            <person name="Brown C.T."/>
            <person name="Hug L.A."/>
            <person name="Sharon I."/>
            <person name="Castelle C.J."/>
            <person name="Probst A.J."/>
            <person name="Thomas B.C."/>
            <person name="Singh A."/>
            <person name="Wilkins M.J."/>
            <person name="Karaoz U."/>
            <person name="Brodie E.L."/>
            <person name="Williams K.H."/>
            <person name="Hubbard S.S."/>
            <person name="Banfield J.F."/>
        </authorList>
    </citation>
    <scope>NUCLEOTIDE SEQUENCE [LARGE SCALE GENOMIC DNA]</scope>
</reference>